<protein>
    <submittedName>
        <fullName evidence="1">Uncharacterized protein</fullName>
    </submittedName>
</protein>
<accession>A0A560AFY3</accession>
<name>A0A560AFY3_AZOBR</name>
<reference evidence="1 2" key="1">
    <citation type="submission" date="2019-06" db="EMBL/GenBank/DDBJ databases">
        <title>Genomic Encyclopedia of Type Strains, Phase IV (KMG-V): Genome sequencing to study the core and pangenomes of soil and plant-associated prokaryotes.</title>
        <authorList>
            <person name="Whitman W."/>
        </authorList>
    </citation>
    <scope>NUCLEOTIDE SEQUENCE [LARGE SCALE GENOMIC DNA]</scope>
    <source>
        <strain evidence="1 2">BR 11796</strain>
    </source>
</reference>
<gene>
    <name evidence="1" type="ORF">FBZ82_12618</name>
</gene>
<organism evidence="1 2">
    <name type="scientific">Azospirillum brasilense</name>
    <dbReference type="NCBI Taxonomy" id="192"/>
    <lineage>
        <taxon>Bacteria</taxon>
        <taxon>Pseudomonadati</taxon>
        <taxon>Pseudomonadota</taxon>
        <taxon>Alphaproteobacteria</taxon>
        <taxon>Rhodospirillales</taxon>
        <taxon>Azospirillaceae</taxon>
        <taxon>Azospirillum</taxon>
    </lineage>
</organism>
<evidence type="ECO:0000313" key="1">
    <source>
        <dbReference type="EMBL" id="TWA59257.1"/>
    </source>
</evidence>
<dbReference type="AlphaFoldDB" id="A0A560AFY3"/>
<dbReference type="RefSeq" id="WP_145679979.1">
    <property type="nucleotide sequence ID" value="NZ_VITF01000026.1"/>
</dbReference>
<evidence type="ECO:0000313" key="2">
    <source>
        <dbReference type="Proteomes" id="UP000316083"/>
    </source>
</evidence>
<comment type="caution">
    <text evidence="1">The sequence shown here is derived from an EMBL/GenBank/DDBJ whole genome shotgun (WGS) entry which is preliminary data.</text>
</comment>
<dbReference type="Proteomes" id="UP000316083">
    <property type="component" value="Unassembled WGS sequence"/>
</dbReference>
<sequence>MNPATEQRVQRLVTHLHGLGPRVVAELLTEFAAAHDAEVDLLDRLERYARLDPGISGAFGGDRFPHRPLMLVR</sequence>
<proteinExistence type="predicted"/>
<dbReference type="EMBL" id="VITF01000026">
    <property type="protein sequence ID" value="TWA59257.1"/>
    <property type="molecule type" value="Genomic_DNA"/>
</dbReference>